<sequence length="321" mass="35505">MESPDHGFNGNNTGYDSTTIAISGKIMLAAILVLFTVVLFVLGLHIYARCIWGRRGSLRLRRLAFIGEQDPPRLQRVGLGKSAIEAIPAFVYQTENYKDGLECAVCLCEFESNEKGRLLPKCNHSFHIECIDMWFQSHSTCPLCRASAQPDTPADSVVIVVEEAASGSASEMEQQVSAVSESDASISREPDSDINLCHSCRHDEGLPSPTYPTNVLFWGTQNRVDSVSNPAFSDQGMTSTSRKTLDKIIIEIPRRVDSFSSPRLLSSDDQQAFSPSQSLKSPSTRLRSLKRLLSRDKRVVPQSPDAGRNFHIEQESPRPCS</sequence>
<evidence type="ECO:0000256" key="3">
    <source>
        <dbReference type="ARBA" id="ARBA00004906"/>
    </source>
</evidence>
<dbReference type="CDD" id="cd16461">
    <property type="entry name" value="RING-H2_EL5-like"/>
    <property type="match status" value="1"/>
</dbReference>
<protein>
    <recommendedName>
        <fullName evidence="4">RING-type E3 ubiquitin transferase</fullName>
        <ecNumber evidence="4">2.3.2.27</ecNumber>
    </recommendedName>
</protein>
<evidence type="ECO:0000313" key="18">
    <source>
        <dbReference type="EMBL" id="ABK25066.1"/>
    </source>
</evidence>
<dbReference type="PANTHER" id="PTHR46913">
    <property type="entry name" value="RING-H2 FINGER PROTEIN ATL16"/>
    <property type="match status" value="1"/>
</dbReference>
<feature type="compositionally biased region" description="Polar residues" evidence="15">
    <location>
        <begin position="174"/>
        <end position="185"/>
    </location>
</feature>
<dbReference type="Pfam" id="PF13639">
    <property type="entry name" value="zf-RING_2"/>
    <property type="match status" value="1"/>
</dbReference>
<feature type="region of interest" description="Disordered" evidence="15">
    <location>
        <begin position="260"/>
        <end position="321"/>
    </location>
</feature>
<evidence type="ECO:0000256" key="2">
    <source>
        <dbReference type="ARBA" id="ARBA00004167"/>
    </source>
</evidence>
<name>A9NWQ5_PICSI</name>
<keyword evidence="11 16" id="KW-1133">Transmembrane helix</keyword>
<feature type="compositionally biased region" description="Basic and acidic residues" evidence="15">
    <location>
        <begin position="308"/>
        <end position="321"/>
    </location>
</feature>
<dbReference type="PROSITE" id="PS50089">
    <property type="entry name" value="ZF_RING_2"/>
    <property type="match status" value="1"/>
</dbReference>
<evidence type="ECO:0000256" key="15">
    <source>
        <dbReference type="SAM" id="MobiDB-lite"/>
    </source>
</evidence>
<feature type="region of interest" description="Disordered" evidence="15">
    <location>
        <begin position="168"/>
        <end position="189"/>
    </location>
</feature>
<evidence type="ECO:0000256" key="9">
    <source>
        <dbReference type="ARBA" id="ARBA00022786"/>
    </source>
</evidence>
<dbReference type="GO" id="GO:0061630">
    <property type="term" value="F:ubiquitin protein ligase activity"/>
    <property type="evidence" value="ECO:0007669"/>
    <property type="project" value="UniProtKB-EC"/>
</dbReference>
<feature type="transmembrane region" description="Helical" evidence="16">
    <location>
        <begin position="26"/>
        <end position="52"/>
    </location>
</feature>
<evidence type="ECO:0000256" key="11">
    <source>
        <dbReference type="ARBA" id="ARBA00022989"/>
    </source>
</evidence>
<dbReference type="InterPro" id="IPR001841">
    <property type="entry name" value="Znf_RING"/>
</dbReference>
<keyword evidence="8 14" id="KW-0863">Zinc-finger</keyword>
<evidence type="ECO:0000256" key="6">
    <source>
        <dbReference type="ARBA" id="ARBA00022692"/>
    </source>
</evidence>
<keyword evidence="12 16" id="KW-0472">Membrane</keyword>
<keyword evidence="5" id="KW-0808">Transferase</keyword>
<keyword evidence="7" id="KW-0479">Metal-binding</keyword>
<evidence type="ECO:0000256" key="10">
    <source>
        <dbReference type="ARBA" id="ARBA00022833"/>
    </source>
</evidence>
<reference evidence="18" key="1">
    <citation type="journal article" date="2008" name="BMC Genomics">
        <title>A conifer genomics resource of 200,000 spruce (Picea spp.) ESTs and 6,464 high-quality, sequence-finished full-length cDNAs for Sitka spruce (Picea sitchensis).</title>
        <authorList>
            <person name="Ralph S.G."/>
            <person name="Chun H.J."/>
            <person name="Kolosova N."/>
            <person name="Cooper D."/>
            <person name="Oddy C."/>
            <person name="Ritland C.E."/>
            <person name="Kirkpatrick R."/>
            <person name="Moore R."/>
            <person name="Barber S."/>
            <person name="Holt R.A."/>
            <person name="Jones S.J."/>
            <person name="Marra M.A."/>
            <person name="Douglas C.J."/>
            <person name="Ritland K."/>
            <person name="Bohlmann J."/>
        </authorList>
    </citation>
    <scope>NUCLEOTIDE SEQUENCE</scope>
    <source>
        <tissue evidence="18">Green portion of the leader tissue</tissue>
    </source>
</reference>
<keyword evidence="6 16" id="KW-0812">Transmembrane</keyword>
<dbReference type="UniPathway" id="UPA00143"/>
<comment type="similarity">
    <text evidence="13">Belongs to the RING-type zinc finger family. ATL subfamily.</text>
</comment>
<keyword evidence="9" id="KW-0833">Ubl conjugation pathway</keyword>
<evidence type="ECO:0000256" key="14">
    <source>
        <dbReference type="PROSITE-ProRule" id="PRU00175"/>
    </source>
</evidence>
<evidence type="ECO:0000256" key="4">
    <source>
        <dbReference type="ARBA" id="ARBA00012483"/>
    </source>
</evidence>
<dbReference type="SUPFAM" id="SSF57850">
    <property type="entry name" value="RING/U-box"/>
    <property type="match status" value="1"/>
</dbReference>
<dbReference type="Gene3D" id="3.30.40.10">
    <property type="entry name" value="Zinc/RING finger domain, C3HC4 (zinc finger)"/>
    <property type="match status" value="1"/>
</dbReference>
<dbReference type="GO" id="GO:0016020">
    <property type="term" value="C:membrane"/>
    <property type="evidence" value="ECO:0007669"/>
    <property type="project" value="UniProtKB-SubCell"/>
</dbReference>
<evidence type="ECO:0000256" key="1">
    <source>
        <dbReference type="ARBA" id="ARBA00000900"/>
    </source>
</evidence>
<dbReference type="EMBL" id="EF085770">
    <property type="protein sequence ID" value="ABK25066.1"/>
    <property type="molecule type" value="mRNA"/>
</dbReference>
<dbReference type="AlphaFoldDB" id="A9NWQ5"/>
<accession>A9NWQ5</accession>
<evidence type="ECO:0000256" key="7">
    <source>
        <dbReference type="ARBA" id="ARBA00022723"/>
    </source>
</evidence>
<evidence type="ECO:0000259" key="17">
    <source>
        <dbReference type="PROSITE" id="PS50089"/>
    </source>
</evidence>
<evidence type="ECO:0000256" key="12">
    <source>
        <dbReference type="ARBA" id="ARBA00023136"/>
    </source>
</evidence>
<evidence type="ECO:0000256" key="5">
    <source>
        <dbReference type="ARBA" id="ARBA00022679"/>
    </source>
</evidence>
<comment type="catalytic activity">
    <reaction evidence="1">
        <text>S-ubiquitinyl-[E2 ubiquitin-conjugating enzyme]-L-cysteine + [acceptor protein]-L-lysine = [E2 ubiquitin-conjugating enzyme]-L-cysteine + N(6)-ubiquitinyl-[acceptor protein]-L-lysine.</text>
        <dbReference type="EC" id="2.3.2.27"/>
    </reaction>
</comment>
<dbReference type="EC" id="2.3.2.27" evidence="4"/>
<dbReference type="PANTHER" id="PTHR46913:SF1">
    <property type="entry name" value="RING-H2 FINGER PROTEIN ATL16"/>
    <property type="match status" value="1"/>
</dbReference>
<dbReference type="GO" id="GO:0016567">
    <property type="term" value="P:protein ubiquitination"/>
    <property type="evidence" value="ECO:0007669"/>
    <property type="project" value="UniProtKB-UniPathway"/>
</dbReference>
<proteinExistence type="evidence at transcript level"/>
<dbReference type="InterPro" id="IPR044600">
    <property type="entry name" value="ATL1/ATL16-like"/>
</dbReference>
<dbReference type="InterPro" id="IPR013083">
    <property type="entry name" value="Znf_RING/FYVE/PHD"/>
</dbReference>
<dbReference type="GO" id="GO:0008270">
    <property type="term" value="F:zinc ion binding"/>
    <property type="evidence" value="ECO:0007669"/>
    <property type="project" value="UniProtKB-KW"/>
</dbReference>
<feature type="domain" description="RING-type" evidence="17">
    <location>
        <begin position="103"/>
        <end position="145"/>
    </location>
</feature>
<evidence type="ECO:0000256" key="13">
    <source>
        <dbReference type="ARBA" id="ARBA00024209"/>
    </source>
</evidence>
<comment type="subcellular location">
    <subcellularLocation>
        <location evidence="2">Membrane</location>
        <topology evidence="2">Single-pass membrane protein</topology>
    </subcellularLocation>
</comment>
<evidence type="ECO:0000256" key="8">
    <source>
        <dbReference type="ARBA" id="ARBA00022771"/>
    </source>
</evidence>
<organism evidence="18">
    <name type="scientific">Picea sitchensis</name>
    <name type="common">Sitka spruce</name>
    <name type="synonym">Pinus sitchensis</name>
    <dbReference type="NCBI Taxonomy" id="3332"/>
    <lineage>
        <taxon>Eukaryota</taxon>
        <taxon>Viridiplantae</taxon>
        <taxon>Streptophyta</taxon>
        <taxon>Embryophyta</taxon>
        <taxon>Tracheophyta</taxon>
        <taxon>Spermatophyta</taxon>
        <taxon>Pinopsida</taxon>
        <taxon>Pinidae</taxon>
        <taxon>Conifers I</taxon>
        <taxon>Pinales</taxon>
        <taxon>Pinaceae</taxon>
        <taxon>Picea</taxon>
    </lineage>
</organism>
<evidence type="ECO:0000256" key="16">
    <source>
        <dbReference type="SAM" id="Phobius"/>
    </source>
</evidence>
<comment type="pathway">
    <text evidence="3">Protein modification; protein ubiquitination.</text>
</comment>
<dbReference type="SMART" id="SM00184">
    <property type="entry name" value="RING"/>
    <property type="match status" value="1"/>
</dbReference>
<dbReference type="FunFam" id="3.30.40.10:FF:000475">
    <property type="entry name" value="RING-H2 finger protein ATL3"/>
    <property type="match status" value="1"/>
</dbReference>
<keyword evidence="10" id="KW-0862">Zinc</keyword>
<feature type="compositionally biased region" description="Polar residues" evidence="15">
    <location>
        <begin position="260"/>
        <end position="277"/>
    </location>
</feature>